<proteinExistence type="predicted"/>
<evidence type="ECO:0000313" key="2">
    <source>
        <dbReference type="WBParaSite" id="nRc.2.0.1.t41933-RA"/>
    </source>
</evidence>
<accession>A0A915KT45</accession>
<protein>
    <submittedName>
        <fullName evidence="2">Uncharacterized protein</fullName>
    </submittedName>
</protein>
<organism evidence="1 2">
    <name type="scientific">Romanomermis culicivorax</name>
    <name type="common">Nematode worm</name>
    <dbReference type="NCBI Taxonomy" id="13658"/>
    <lineage>
        <taxon>Eukaryota</taxon>
        <taxon>Metazoa</taxon>
        <taxon>Ecdysozoa</taxon>
        <taxon>Nematoda</taxon>
        <taxon>Enoplea</taxon>
        <taxon>Dorylaimia</taxon>
        <taxon>Mermithida</taxon>
        <taxon>Mermithoidea</taxon>
        <taxon>Mermithidae</taxon>
        <taxon>Romanomermis</taxon>
    </lineage>
</organism>
<dbReference type="Proteomes" id="UP000887565">
    <property type="component" value="Unplaced"/>
</dbReference>
<dbReference type="AlphaFoldDB" id="A0A915KT45"/>
<sequence>MMMFVHYVNQINELKASCRCFVKSIDAFWNFMAVVRKIFVPLKTVIDKLDEDCLLLQQMRQIIAENSNESMESDDNVDDLETGGFSLKERFDILRCCAVLVNENFYLYSTYQRHYLHIPVQLCGPVIFVLDALIESNLLQRLVTCLSKSKLSINPEIVASMMLIMLTIRPYSLDSTLRRYLWPIRDLISNYVCELADNNDGEVLRDHSVRQLSEHVWTLNRDYISANNALDSAGLSLSLKHLHSHFLAARLTGLHHLCVIINCSDENDAEETSSALAEYILHRKIVQLVFGPNLHVELIKQSHILLNFACLQCILTKSDLDSIWAAALMKHCNRQVLDLLNCTIKCMEYELVDHLYGLLKTLKPSEHNDLTLLLTFTVIKYIWNYKTYDSRRALLKPLVENSAESRFLSVNDIQDIPA</sequence>
<evidence type="ECO:0000313" key="1">
    <source>
        <dbReference type="Proteomes" id="UP000887565"/>
    </source>
</evidence>
<keyword evidence="1" id="KW-1185">Reference proteome</keyword>
<dbReference type="WBParaSite" id="nRc.2.0.1.t41933-RA">
    <property type="protein sequence ID" value="nRc.2.0.1.t41933-RA"/>
    <property type="gene ID" value="nRc.2.0.1.g41933"/>
</dbReference>
<reference evidence="2" key="1">
    <citation type="submission" date="2022-11" db="UniProtKB">
        <authorList>
            <consortium name="WormBaseParasite"/>
        </authorList>
    </citation>
    <scope>IDENTIFICATION</scope>
</reference>
<name>A0A915KT45_ROMCU</name>